<reference evidence="1 2" key="1">
    <citation type="journal article" date="2019" name="Nat. Plants">
        <title>Genome sequencing of Musa balbisiana reveals subgenome evolution and function divergence in polyploid bananas.</title>
        <authorList>
            <person name="Yao X."/>
        </authorList>
    </citation>
    <scope>NUCLEOTIDE SEQUENCE [LARGE SCALE GENOMIC DNA]</scope>
    <source>
        <strain evidence="2">cv. DH-PKW</strain>
        <tissue evidence="1">Leaves</tissue>
    </source>
</reference>
<dbReference type="Gene3D" id="3.50.80.10">
    <property type="entry name" value="D-tyrosyl-tRNA(Tyr) deacylase"/>
    <property type="match status" value="1"/>
</dbReference>
<name>A0A4S8J120_MUSBA</name>
<organism evidence="1 2">
    <name type="scientific">Musa balbisiana</name>
    <name type="common">Banana</name>
    <dbReference type="NCBI Taxonomy" id="52838"/>
    <lineage>
        <taxon>Eukaryota</taxon>
        <taxon>Viridiplantae</taxon>
        <taxon>Streptophyta</taxon>
        <taxon>Embryophyta</taxon>
        <taxon>Tracheophyta</taxon>
        <taxon>Spermatophyta</taxon>
        <taxon>Magnoliopsida</taxon>
        <taxon>Liliopsida</taxon>
        <taxon>Zingiberales</taxon>
        <taxon>Musaceae</taxon>
        <taxon>Musa</taxon>
    </lineage>
</organism>
<accession>A0A4S8J120</accession>
<keyword evidence="2" id="KW-1185">Reference proteome</keyword>
<gene>
    <name evidence="1" type="ORF">C4D60_Mb10t27380</name>
</gene>
<dbReference type="EMBL" id="PYDT01000008">
    <property type="protein sequence ID" value="THU54649.1"/>
    <property type="molecule type" value="Genomic_DNA"/>
</dbReference>
<dbReference type="InterPro" id="IPR023509">
    <property type="entry name" value="DTD-like_sf"/>
</dbReference>
<protein>
    <submittedName>
        <fullName evidence="1">Uncharacterized protein</fullName>
    </submittedName>
</protein>
<dbReference type="AlphaFoldDB" id="A0A4S8J120"/>
<evidence type="ECO:0000313" key="2">
    <source>
        <dbReference type="Proteomes" id="UP000317650"/>
    </source>
</evidence>
<comment type="caution">
    <text evidence="1">The sequence shown here is derived from an EMBL/GenBank/DDBJ whole genome shotgun (WGS) entry which is preliminary data.</text>
</comment>
<dbReference type="STRING" id="52838.A0A4S8J120"/>
<evidence type="ECO:0000313" key="1">
    <source>
        <dbReference type="EMBL" id="THU54649.1"/>
    </source>
</evidence>
<sequence>MDEGDDLERRENLENKLRIVRETRQAAGVGLRPACFTKNPVAHSTQRSAALRFEEKRAGDGSRCREMSVVVQRVPSAGLEVAGRVVSEIGPGLIGINESNTDADADYMYA</sequence>
<dbReference type="SUPFAM" id="SSF69500">
    <property type="entry name" value="DTD-like"/>
    <property type="match status" value="1"/>
</dbReference>
<dbReference type="Proteomes" id="UP000317650">
    <property type="component" value="Chromosome 10"/>
</dbReference>
<proteinExistence type="predicted"/>